<evidence type="ECO:0000256" key="3">
    <source>
        <dbReference type="ARBA" id="ARBA00005902"/>
    </source>
</evidence>
<dbReference type="GeneID" id="118348168"/>
<keyword evidence="5" id="KW-0694">RNA-binding</keyword>
<dbReference type="Pfam" id="PF01997">
    <property type="entry name" value="Translin"/>
    <property type="match status" value="1"/>
</dbReference>
<dbReference type="GO" id="GO:0003723">
    <property type="term" value="F:RNA binding"/>
    <property type="evidence" value="ECO:0000318"/>
    <property type="project" value="GO_Central"/>
</dbReference>
<evidence type="ECO:0000256" key="7">
    <source>
        <dbReference type="ARBA" id="ARBA00023242"/>
    </source>
</evidence>
<dbReference type="GO" id="GO:0005634">
    <property type="term" value="C:nucleus"/>
    <property type="evidence" value="ECO:0000318"/>
    <property type="project" value="GO_Central"/>
</dbReference>
<accession>A0A6P9EA08</accession>
<sequence>MAGGGEAQAPTSSLSLEKQFEDFRVQLQESGSLRERIRAMAMEIESTTRLMYASLLLVHQSRPTPELLEKAKAQIGVLKELYNRLAEVLRECDGQYYRYHGDWRSETQTVVSLLAFMHWLETGSLLMHSEAEEKLGCIFFALFLLL</sequence>
<dbReference type="InterPro" id="IPR016068">
    <property type="entry name" value="Translin_N"/>
</dbReference>
<comment type="subcellular location">
    <subcellularLocation>
        <location evidence="2">Cytoplasm</location>
    </subcellularLocation>
    <subcellularLocation>
        <location evidence="1">Nucleus</location>
    </subcellularLocation>
</comment>
<dbReference type="OrthoDB" id="829at2759"/>
<evidence type="ECO:0000256" key="5">
    <source>
        <dbReference type="ARBA" id="ARBA00022884"/>
    </source>
</evidence>
<gene>
    <name evidence="9" type="primary">LOC118348168</name>
</gene>
<name>A0A6P9EA08_JUGRE</name>
<evidence type="ECO:0000313" key="8">
    <source>
        <dbReference type="Proteomes" id="UP000235220"/>
    </source>
</evidence>
<dbReference type="PANTHER" id="PTHR10741">
    <property type="entry name" value="TRANSLIN AND TRANSLIN ASSOCIATED PROTEIN X"/>
    <property type="match status" value="1"/>
</dbReference>
<organism evidence="8 9">
    <name type="scientific">Juglans regia</name>
    <name type="common">English walnut</name>
    <dbReference type="NCBI Taxonomy" id="51240"/>
    <lineage>
        <taxon>Eukaryota</taxon>
        <taxon>Viridiplantae</taxon>
        <taxon>Streptophyta</taxon>
        <taxon>Embryophyta</taxon>
        <taxon>Tracheophyta</taxon>
        <taxon>Spermatophyta</taxon>
        <taxon>Magnoliopsida</taxon>
        <taxon>eudicotyledons</taxon>
        <taxon>Gunneridae</taxon>
        <taxon>Pentapetalae</taxon>
        <taxon>rosids</taxon>
        <taxon>fabids</taxon>
        <taxon>Fagales</taxon>
        <taxon>Juglandaceae</taxon>
        <taxon>Juglans</taxon>
    </lineage>
</organism>
<evidence type="ECO:0000256" key="6">
    <source>
        <dbReference type="ARBA" id="ARBA00023125"/>
    </source>
</evidence>
<evidence type="ECO:0000256" key="1">
    <source>
        <dbReference type="ARBA" id="ARBA00004123"/>
    </source>
</evidence>
<keyword evidence="6" id="KW-0238">DNA-binding</keyword>
<dbReference type="RefSeq" id="XP_035545060.1">
    <property type="nucleotide sequence ID" value="XM_035689167.1"/>
</dbReference>
<dbReference type="FunFam" id="1.20.58.190:FF:000001">
    <property type="entry name" value="Translin"/>
    <property type="match status" value="1"/>
</dbReference>
<dbReference type="GO" id="GO:0043565">
    <property type="term" value="F:sequence-specific DNA binding"/>
    <property type="evidence" value="ECO:0007669"/>
    <property type="project" value="InterPro"/>
</dbReference>
<dbReference type="InParanoid" id="A0A6P9EA08"/>
<keyword evidence="7" id="KW-0539">Nucleus</keyword>
<evidence type="ECO:0000256" key="4">
    <source>
        <dbReference type="ARBA" id="ARBA00022490"/>
    </source>
</evidence>
<keyword evidence="4" id="KW-0963">Cytoplasm</keyword>
<dbReference type="GO" id="GO:0005737">
    <property type="term" value="C:cytoplasm"/>
    <property type="evidence" value="ECO:0000318"/>
    <property type="project" value="GO_Central"/>
</dbReference>
<protein>
    <submittedName>
        <fullName evidence="9">Uncharacterized protein LOC118348168</fullName>
    </submittedName>
</protein>
<evidence type="ECO:0000313" key="9">
    <source>
        <dbReference type="RefSeq" id="XP_035545060.1"/>
    </source>
</evidence>
<dbReference type="SUPFAM" id="SSF74784">
    <property type="entry name" value="Translin"/>
    <property type="match status" value="1"/>
</dbReference>
<dbReference type="Proteomes" id="UP000235220">
    <property type="component" value="Chromosome 4"/>
</dbReference>
<dbReference type="Gene3D" id="1.20.58.190">
    <property type="entry name" value="Translin, domain 1"/>
    <property type="match status" value="1"/>
</dbReference>
<reference evidence="9" key="1">
    <citation type="submission" date="2025-08" db="UniProtKB">
        <authorList>
            <consortium name="RefSeq"/>
        </authorList>
    </citation>
    <scope>IDENTIFICATION</scope>
    <source>
        <tissue evidence="9">Leaves</tissue>
    </source>
</reference>
<comment type="similarity">
    <text evidence="3">Belongs to the translin family.</text>
</comment>
<dbReference type="AlphaFoldDB" id="A0A6P9EA08"/>
<evidence type="ECO:0000256" key="2">
    <source>
        <dbReference type="ARBA" id="ARBA00004496"/>
    </source>
</evidence>
<dbReference type="KEGG" id="jre:118348168"/>
<keyword evidence="8" id="KW-1185">Reference proteome</keyword>
<dbReference type="InterPro" id="IPR036081">
    <property type="entry name" value="Translin_sf"/>
</dbReference>
<dbReference type="InterPro" id="IPR002848">
    <property type="entry name" value="Translin_fam"/>
</dbReference>
<proteinExistence type="inferred from homology"/>